<gene>
    <name evidence="1" type="ORF">FA95DRAFT_1495105</name>
</gene>
<organism evidence="1 2">
    <name type="scientific">Auriscalpium vulgare</name>
    <dbReference type="NCBI Taxonomy" id="40419"/>
    <lineage>
        <taxon>Eukaryota</taxon>
        <taxon>Fungi</taxon>
        <taxon>Dikarya</taxon>
        <taxon>Basidiomycota</taxon>
        <taxon>Agaricomycotina</taxon>
        <taxon>Agaricomycetes</taxon>
        <taxon>Russulales</taxon>
        <taxon>Auriscalpiaceae</taxon>
        <taxon>Auriscalpium</taxon>
    </lineage>
</organism>
<name>A0ACB8RNL0_9AGAM</name>
<comment type="caution">
    <text evidence="1">The sequence shown here is derived from an EMBL/GenBank/DDBJ whole genome shotgun (WGS) entry which is preliminary data.</text>
</comment>
<evidence type="ECO:0000313" key="1">
    <source>
        <dbReference type="EMBL" id="KAI0045754.1"/>
    </source>
</evidence>
<protein>
    <submittedName>
        <fullName evidence="1">Kinase-like protein</fullName>
    </submittedName>
</protein>
<sequence>EFVPLRVLGEGGFGKVFQVQDTVTGTQYALKVIQKAKLRSSSRRLVRHEQRVLRALSGNAEFLPLYASWHDTENFYLVTKCFARGDLRTDMRRAKKYKPDVARFYAAEIVTALEKLHSAGIVHRDLKPENILLDDEGHVVLADFGLARMFKFAQRVEAPLGEGPGDEADVTRSACGTLRYMAPEAIEGKPYSYGVDLWALGVILHMMLCGQCPYAPLGINKKDKKEFKEAVLKTELVLRSRELDVTSRDLLNKLLCKDPESRATIEDIKKHAYFADL</sequence>
<reference evidence="1" key="2">
    <citation type="journal article" date="2022" name="New Phytol.">
        <title>Evolutionary transition to the ectomycorrhizal habit in the genomes of a hyperdiverse lineage of mushroom-forming fungi.</title>
        <authorList>
            <person name="Looney B."/>
            <person name="Miyauchi S."/>
            <person name="Morin E."/>
            <person name="Drula E."/>
            <person name="Courty P.E."/>
            <person name="Kohler A."/>
            <person name="Kuo A."/>
            <person name="LaButti K."/>
            <person name="Pangilinan J."/>
            <person name="Lipzen A."/>
            <person name="Riley R."/>
            <person name="Andreopoulos W."/>
            <person name="He G."/>
            <person name="Johnson J."/>
            <person name="Nolan M."/>
            <person name="Tritt A."/>
            <person name="Barry K.W."/>
            <person name="Grigoriev I.V."/>
            <person name="Nagy L.G."/>
            <person name="Hibbett D."/>
            <person name="Henrissat B."/>
            <person name="Matheny P.B."/>
            <person name="Labbe J."/>
            <person name="Martin F.M."/>
        </authorList>
    </citation>
    <scope>NUCLEOTIDE SEQUENCE</scope>
    <source>
        <strain evidence="1">FP105234-sp</strain>
    </source>
</reference>
<dbReference type="Proteomes" id="UP000814033">
    <property type="component" value="Unassembled WGS sequence"/>
</dbReference>
<dbReference type="EMBL" id="MU275943">
    <property type="protein sequence ID" value="KAI0045754.1"/>
    <property type="molecule type" value="Genomic_DNA"/>
</dbReference>
<proteinExistence type="predicted"/>
<keyword evidence="2" id="KW-1185">Reference proteome</keyword>
<reference evidence="1" key="1">
    <citation type="submission" date="2021-02" db="EMBL/GenBank/DDBJ databases">
        <authorList>
            <consortium name="DOE Joint Genome Institute"/>
            <person name="Ahrendt S."/>
            <person name="Looney B.P."/>
            <person name="Miyauchi S."/>
            <person name="Morin E."/>
            <person name="Drula E."/>
            <person name="Courty P.E."/>
            <person name="Chicoki N."/>
            <person name="Fauchery L."/>
            <person name="Kohler A."/>
            <person name="Kuo A."/>
            <person name="Labutti K."/>
            <person name="Pangilinan J."/>
            <person name="Lipzen A."/>
            <person name="Riley R."/>
            <person name="Andreopoulos W."/>
            <person name="He G."/>
            <person name="Johnson J."/>
            <person name="Barry K.W."/>
            <person name="Grigoriev I.V."/>
            <person name="Nagy L."/>
            <person name="Hibbett D."/>
            <person name="Henrissat B."/>
            <person name="Matheny P.B."/>
            <person name="Labbe J."/>
            <person name="Martin F."/>
        </authorList>
    </citation>
    <scope>NUCLEOTIDE SEQUENCE</scope>
    <source>
        <strain evidence="1">FP105234-sp</strain>
    </source>
</reference>
<evidence type="ECO:0000313" key="2">
    <source>
        <dbReference type="Proteomes" id="UP000814033"/>
    </source>
</evidence>
<feature type="non-terminal residue" evidence="1">
    <location>
        <position position="1"/>
    </location>
</feature>
<accession>A0ACB8RNL0</accession>